<evidence type="ECO:0000313" key="1">
    <source>
        <dbReference type="EMBL" id="SVB50982.1"/>
    </source>
</evidence>
<dbReference type="Gene3D" id="3.40.50.720">
    <property type="entry name" value="NAD(P)-binding Rossmann-like Domain"/>
    <property type="match status" value="1"/>
</dbReference>
<accession>A0A382EKY4</accession>
<proteinExistence type="predicted"/>
<protein>
    <recommendedName>
        <fullName evidence="2">Gfo/Idh/MocA-like oxidoreductase N-terminal domain-containing protein</fullName>
    </recommendedName>
</protein>
<feature type="non-terminal residue" evidence="1">
    <location>
        <position position="50"/>
    </location>
</feature>
<organism evidence="1">
    <name type="scientific">marine metagenome</name>
    <dbReference type="NCBI Taxonomy" id="408172"/>
    <lineage>
        <taxon>unclassified sequences</taxon>
        <taxon>metagenomes</taxon>
        <taxon>ecological metagenomes</taxon>
    </lineage>
</organism>
<gene>
    <name evidence="1" type="ORF">METZ01_LOCUS203836</name>
</gene>
<sequence>MAGKKGKPIDLTIVGCGGMAGAHLNGYEELMRAGEGRFRIVAAVDEVKER</sequence>
<reference evidence="1" key="1">
    <citation type="submission" date="2018-05" db="EMBL/GenBank/DDBJ databases">
        <authorList>
            <person name="Lanie J.A."/>
            <person name="Ng W.-L."/>
            <person name="Kazmierczak K.M."/>
            <person name="Andrzejewski T.M."/>
            <person name="Davidsen T.M."/>
            <person name="Wayne K.J."/>
            <person name="Tettelin H."/>
            <person name="Glass J.I."/>
            <person name="Rusch D."/>
            <person name="Podicherti R."/>
            <person name="Tsui H.-C.T."/>
            <person name="Winkler M.E."/>
        </authorList>
    </citation>
    <scope>NUCLEOTIDE SEQUENCE</scope>
</reference>
<dbReference type="EMBL" id="UINC01044900">
    <property type="protein sequence ID" value="SVB50982.1"/>
    <property type="molecule type" value="Genomic_DNA"/>
</dbReference>
<evidence type="ECO:0008006" key="2">
    <source>
        <dbReference type="Google" id="ProtNLM"/>
    </source>
</evidence>
<name>A0A382EKY4_9ZZZZ</name>
<dbReference type="AlphaFoldDB" id="A0A382EKY4"/>